<evidence type="ECO:0000313" key="12">
    <source>
        <dbReference type="Proteomes" id="UP000247838"/>
    </source>
</evidence>
<organism evidence="11 12">
    <name type="scientific">Frischella perrara</name>
    <dbReference type="NCBI Taxonomy" id="1267021"/>
    <lineage>
        <taxon>Bacteria</taxon>
        <taxon>Pseudomonadati</taxon>
        <taxon>Pseudomonadota</taxon>
        <taxon>Gammaproteobacteria</taxon>
        <taxon>Orbales</taxon>
        <taxon>Orbaceae</taxon>
        <taxon>Frischella</taxon>
    </lineage>
</organism>
<reference evidence="11 12" key="1">
    <citation type="submission" date="2018-05" db="EMBL/GenBank/DDBJ databases">
        <title>Reference genomes for bee gut microbiota database.</title>
        <authorList>
            <person name="Ellegaard K.M."/>
        </authorList>
    </citation>
    <scope>NUCLEOTIDE SEQUENCE [LARGE SCALE GENOMIC DNA]</scope>
    <source>
        <strain evidence="11 12">ESL0167</strain>
    </source>
</reference>
<evidence type="ECO:0000256" key="6">
    <source>
        <dbReference type="ARBA" id="ARBA00022989"/>
    </source>
</evidence>
<comment type="subcellular location">
    <subcellularLocation>
        <location evidence="9">Cell membrane</location>
        <topology evidence="9">Single-pass membrane protein</topology>
    </subcellularLocation>
    <subcellularLocation>
        <location evidence="1">Membrane</location>
        <topology evidence="1">Single-pass membrane protein</topology>
    </subcellularLocation>
</comment>
<protein>
    <recommendedName>
        <fullName evidence="9">Sec-independent protein translocase protein TatB</fullName>
    </recommendedName>
</protein>
<keyword evidence="3 9" id="KW-1003">Cell membrane</keyword>
<evidence type="ECO:0000256" key="10">
    <source>
        <dbReference type="SAM" id="MobiDB-lite"/>
    </source>
</evidence>
<dbReference type="InterPro" id="IPR003369">
    <property type="entry name" value="TatA/B/E"/>
</dbReference>
<keyword evidence="7 9" id="KW-0811">Translocation</keyword>
<evidence type="ECO:0000256" key="1">
    <source>
        <dbReference type="ARBA" id="ARBA00004167"/>
    </source>
</evidence>
<dbReference type="Pfam" id="PF02416">
    <property type="entry name" value="TatA_B_E"/>
    <property type="match status" value="1"/>
</dbReference>
<accession>A0A318MSK6</accession>
<dbReference type="GO" id="GO:0033281">
    <property type="term" value="C:TAT protein transport complex"/>
    <property type="evidence" value="ECO:0007669"/>
    <property type="project" value="UniProtKB-UniRule"/>
</dbReference>
<keyword evidence="4 9" id="KW-0812">Transmembrane</keyword>
<evidence type="ECO:0000256" key="5">
    <source>
        <dbReference type="ARBA" id="ARBA00022927"/>
    </source>
</evidence>
<evidence type="ECO:0000256" key="4">
    <source>
        <dbReference type="ARBA" id="ARBA00022692"/>
    </source>
</evidence>
<proteinExistence type="inferred from homology"/>
<dbReference type="Gene3D" id="1.20.5.3310">
    <property type="match status" value="1"/>
</dbReference>
<evidence type="ECO:0000256" key="8">
    <source>
        <dbReference type="ARBA" id="ARBA00023136"/>
    </source>
</evidence>
<dbReference type="PANTHER" id="PTHR33162">
    <property type="entry name" value="SEC-INDEPENDENT PROTEIN TRANSLOCASE PROTEIN TATA, CHLOROPLASTIC"/>
    <property type="match status" value="1"/>
</dbReference>
<keyword evidence="2 9" id="KW-0813">Transport</keyword>
<evidence type="ECO:0000313" key="11">
    <source>
        <dbReference type="EMBL" id="PXY94879.1"/>
    </source>
</evidence>
<dbReference type="GO" id="GO:0008320">
    <property type="term" value="F:protein transmembrane transporter activity"/>
    <property type="evidence" value="ECO:0007669"/>
    <property type="project" value="UniProtKB-UniRule"/>
</dbReference>
<dbReference type="Proteomes" id="UP000247838">
    <property type="component" value="Unassembled WGS sequence"/>
</dbReference>
<sequence length="149" mass="16613">MFDVSFGELLLVFIIGLIVLGPARLPTAVKTVVGWINALRRLSASVQLELNKELKLQELQDSLKQAEQSGINNISPEIQASIDELKRITQSLQKEYNQTVQKVNSVVNSPITDLTDNKDDTESDLKQQNENNQTEVNNLVDKDAGKHQS</sequence>
<dbReference type="InterPro" id="IPR018448">
    <property type="entry name" value="TatB"/>
</dbReference>
<dbReference type="PRINTS" id="PR01506">
    <property type="entry name" value="TATBPROTEIN"/>
</dbReference>
<comment type="caution">
    <text evidence="11">The sequence shown here is derived from an EMBL/GenBank/DDBJ whole genome shotgun (WGS) entry which is preliminary data.</text>
</comment>
<keyword evidence="5 9" id="KW-0653">Protein transport</keyword>
<keyword evidence="6 9" id="KW-1133">Transmembrane helix</keyword>
<name>A0A318MSK6_FRIPE</name>
<feature type="compositionally biased region" description="Basic and acidic residues" evidence="10">
    <location>
        <begin position="140"/>
        <end position="149"/>
    </location>
</feature>
<dbReference type="PANTHER" id="PTHR33162:SF1">
    <property type="entry name" value="SEC-INDEPENDENT PROTEIN TRANSLOCASE PROTEIN TATA, CHLOROPLASTIC"/>
    <property type="match status" value="1"/>
</dbReference>
<dbReference type="AlphaFoldDB" id="A0A318MSK6"/>
<comment type="similarity">
    <text evidence="9">Belongs to the TatB family.</text>
</comment>
<dbReference type="GO" id="GO:0043953">
    <property type="term" value="P:protein transport by the Tat complex"/>
    <property type="evidence" value="ECO:0007669"/>
    <property type="project" value="UniProtKB-UniRule"/>
</dbReference>
<feature type="region of interest" description="Disordered" evidence="10">
    <location>
        <begin position="107"/>
        <end position="149"/>
    </location>
</feature>
<keyword evidence="8 9" id="KW-0472">Membrane</keyword>
<dbReference type="NCBIfam" id="TIGR01410">
    <property type="entry name" value="tatB"/>
    <property type="match status" value="1"/>
</dbReference>
<feature type="compositionally biased region" description="Low complexity" evidence="10">
    <location>
        <begin position="128"/>
        <end position="138"/>
    </location>
</feature>
<evidence type="ECO:0000256" key="9">
    <source>
        <dbReference type="HAMAP-Rule" id="MF_00237"/>
    </source>
</evidence>
<dbReference type="HAMAP" id="MF_00237">
    <property type="entry name" value="TatB"/>
    <property type="match status" value="1"/>
</dbReference>
<comment type="subunit">
    <text evidence="9">The Tat system comprises two distinct complexes: a TatABC complex, containing multiple copies of TatA, TatB and TatC subunits, and a separate TatA complex, containing only TatA subunits. Substrates initially bind to the TatABC complex, which probably triggers association of the separate TatA complex to form the active translocon.</text>
</comment>
<dbReference type="EMBL" id="QGLM01000017">
    <property type="protein sequence ID" value="PXY94879.1"/>
    <property type="molecule type" value="Genomic_DNA"/>
</dbReference>
<feature type="compositionally biased region" description="Basic and acidic residues" evidence="10">
    <location>
        <begin position="115"/>
        <end position="127"/>
    </location>
</feature>
<gene>
    <name evidence="9" type="primary">tatB</name>
    <name evidence="11" type="ORF">DKK76_07740</name>
</gene>
<evidence type="ECO:0000256" key="3">
    <source>
        <dbReference type="ARBA" id="ARBA00022475"/>
    </source>
</evidence>
<evidence type="ECO:0000256" key="2">
    <source>
        <dbReference type="ARBA" id="ARBA00022448"/>
    </source>
</evidence>
<comment type="function">
    <text evidence="9">Part of the twin-arginine translocation (Tat) system that transports large folded proteins containing a characteristic twin-arginine motif in their signal peptide across membranes. Together with TatC, TatB is part of a receptor directly interacting with Tat signal peptides. TatB may form an oligomeric binding site that transiently accommodates folded Tat precursor proteins before their translocation.</text>
</comment>
<evidence type="ECO:0000256" key="7">
    <source>
        <dbReference type="ARBA" id="ARBA00023010"/>
    </source>
</evidence>